<dbReference type="EMBL" id="CAICTM010000333">
    <property type="protein sequence ID" value="CAB9508107.1"/>
    <property type="molecule type" value="Genomic_DNA"/>
</dbReference>
<gene>
    <name evidence="2" type="ORF">SEMRO_334_G119720.1</name>
</gene>
<dbReference type="AlphaFoldDB" id="A0A9N8HCV5"/>
<feature type="compositionally biased region" description="Basic and acidic residues" evidence="1">
    <location>
        <begin position="16"/>
        <end position="29"/>
    </location>
</feature>
<evidence type="ECO:0000313" key="2">
    <source>
        <dbReference type="EMBL" id="CAB9508107.1"/>
    </source>
</evidence>
<evidence type="ECO:0000256" key="1">
    <source>
        <dbReference type="SAM" id="MobiDB-lite"/>
    </source>
</evidence>
<sequence length="312" mass="34499">MDTGNSHGLEAALPTDNREGQSDESRDLEEASPTDLALALDEAATAEVLNVQTFHDDGNSPTTILEENQKQTLALEEAARAEVLKVQTLLENDNTIHTDASVEVDVDDLCLDDLEMAQDKDYKKMQITFPSEGAKALSEIEDKAMAVLPVQAEHVRAEVRKMEKLFNNNNSTETSSRRRALGRAEARRNPTSHPGAFAVDGPGFDDDDDDGERTITVEASNQLEDITSQPLPNNADDDGLVEARPISESQQHLSQATPMRESEELHNSNMIRDKRAFVVLGGMLMLVHHNRGYSFGSGEQVIPHRLQQHHDR</sequence>
<keyword evidence="3" id="KW-1185">Reference proteome</keyword>
<organism evidence="2 3">
    <name type="scientific">Seminavis robusta</name>
    <dbReference type="NCBI Taxonomy" id="568900"/>
    <lineage>
        <taxon>Eukaryota</taxon>
        <taxon>Sar</taxon>
        <taxon>Stramenopiles</taxon>
        <taxon>Ochrophyta</taxon>
        <taxon>Bacillariophyta</taxon>
        <taxon>Bacillariophyceae</taxon>
        <taxon>Bacillariophycidae</taxon>
        <taxon>Naviculales</taxon>
        <taxon>Naviculaceae</taxon>
        <taxon>Seminavis</taxon>
    </lineage>
</organism>
<feature type="region of interest" description="Disordered" evidence="1">
    <location>
        <begin position="1"/>
        <end position="34"/>
    </location>
</feature>
<dbReference type="Proteomes" id="UP001153069">
    <property type="component" value="Unassembled WGS sequence"/>
</dbReference>
<comment type="caution">
    <text evidence="2">The sequence shown here is derived from an EMBL/GenBank/DDBJ whole genome shotgun (WGS) entry which is preliminary data.</text>
</comment>
<feature type="region of interest" description="Disordered" evidence="1">
    <location>
        <begin position="248"/>
        <end position="268"/>
    </location>
</feature>
<evidence type="ECO:0000313" key="3">
    <source>
        <dbReference type="Proteomes" id="UP001153069"/>
    </source>
</evidence>
<accession>A0A9N8HCV5</accession>
<feature type="compositionally biased region" description="Polar residues" evidence="1">
    <location>
        <begin position="248"/>
        <end position="257"/>
    </location>
</feature>
<reference evidence="2" key="1">
    <citation type="submission" date="2020-06" db="EMBL/GenBank/DDBJ databases">
        <authorList>
            <consortium name="Plant Systems Biology data submission"/>
        </authorList>
    </citation>
    <scope>NUCLEOTIDE SEQUENCE</scope>
    <source>
        <strain evidence="2">D6</strain>
    </source>
</reference>
<protein>
    <submittedName>
        <fullName evidence="2">Uncharacterized protein</fullName>
    </submittedName>
</protein>
<feature type="region of interest" description="Disordered" evidence="1">
    <location>
        <begin position="168"/>
        <end position="210"/>
    </location>
</feature>
<name>A0A9N8HCV5_9STRA</name>
<proteinExistence type="predicted"/>